<accession>A0A103XTR1</accession>
<dbReference type="Proteomes" id="UP000243975">
    <property type="component" value="Unassembled WGS sequence"/>
</dbReference>
<keyword evidence="3" id="KW-1185">Reference proteome</keyword>
<gene>
    <name evidence="2" type="ORF">Ccrd_001182</name>
</gene>
<name>A0A103XTR1_CYNCS</name>
<sequence>MAMIPGYFTGRRTNVFDPFSHDLWDPFEGIPFNNNNLRSLSDRVRSSETALFANATSYSSRIYHGRLLSAVEGISAVFGEDSEEGEEEARKRTSRDGELDSLASIAS</sequence>
<protein>
    <submittedName>
        <fullName evidence="2">Uncharacterized protein</fullName>
    </submittedName>
</protein>
<dbReference type="EMBL" id="LEKV01004238">
    <property type="protein sequence ID" value="KVH96726.1"/>
    <property type="molecule type" value="Genomic_DNA"/>
</dbReference>
<evidence type="ECO:0000313" key="3">
    <source>
        <dbReference type="Proteomes" id="UP000243975"/>
    </source>
</evidence>
<feature type="region of interest" description="Disordered" evidence="1">
    <location>
        <begin position="79"/>
        <end position="107"/>
    </location>
</feature>
<evidence type="ECO:0000313" key="2">
    <source>
        <dbReference type="EMBL" id="KVH96726.1"/>
    </source>
</evidence>
<dbReference type="AlphaFoldDB" id="A0A103XTR1"/>
<organism evidence="2 3">
    <name type="scientific">Cynara cardunculus var. scolymus</name>
    <name type="common">Globe artichoke</name>
    <name type="synonym">Cynara scolymus</name>
    <dbReference type="NCBI Taxonomy" id="59895"/>
    <lineage>
        <taxon>Eukaryota</taxon>
        <taxon>Viridiplantae</taxon>
        <taxon>Streptophyta</taxon>
        <taxon>Embryophyta</taxon>
        <taxon>Tracheophyta</taxon>
        <taxon>Spermatophyta</taxon>
        <taxon>Magnoliopsida</taxon>
        <taxon>eudicotyledons</taxon>
        <taxon>Gunneridae</taxon>
        <taxon>Pentapetalae</taxon>
        <taxon>asterids</taxon>
        <taxon>campanulids</taxon>
        <taxon>Asterales</taxon>
        <taxon>Asteraceae</taxon>
        <taxon>Carduoideae</taxon>
        <taxon>Cardueae</taxon>
        <taxon>Carduinae</taxon>
        <taxon>Cynara</taxon>
    </lineage>
</organism>
<feature type="compositionally biased region" description="Basic and acidic residues" evidence="1">
    <location>
        <begin position="88"/>
        <end position="98"/>
    </location>
</feature>
<dbReference type="Gramene" id="KVH96726">
    <property type="protein sequence ID" value="KVH96726"/>
    <property type="gene ID" value="Ccrd_001182"/>
</dbReference>
<proteinExistence type="predicted"/>
<comment type="caution">
    <text evidence="2">The sequence shown here is derived from an EMBL/GenBank/DDBJ whole genome shotgun (WGS) entry which is preliminary data.</text>
</comment>
<reference evidence="2 3" key="1">
    <citation type="journal article" date="2016" name="Sci. Rep.">
        <title>The genome sequence of the outbreeding globe artichoke constructed de novo incorporating a phase-aware low-pass sequencing strategy of F1 progeny.</title>
        <authorList>
            <person name="Scaglione D."/>
            <person name="Reyes-Chin-Wo S."/>
            <person name="Acquadro A."/>
            <person name="Froenicke L."/>
            <person name="Portis E."/>
            <person name="Beitel C."/>
            <person name="Tirone M."/>
            <person name="Mauro R."/>
            <person name="Lo Monaco A."/>
            <person name="Mauromicale G."/>
            <person name="Faccioli P."/>
            <person name="Cattivelli L."/>
            <person name="Rieseberg L."/>
            <person name="Michelmore R."/>
            <person name="Lanteri S."/>
        </authorList>
    </citation>
    <scope>NUCLEOTIDE SEQUENCE [LARGE SCALE GENOMIC DNA]</scope>
    <source>
        <strain evidence="2">2C</strain>
    </source>
</reference>
<dbReference type="STRING" id="59895.A0A103XTR1"/>
<evidence type="ECO:0000256" key="1">
    <source>
        <dbReference type="SAM" id="MobiDB-lite"/>
    </source>
</evidence>